<comment type="caution">
    <text evidence="2">The sequence shown here is derived from an EMBL/GenBank/DDBJ whole genome shotgun (WGS) entry which is preliminary data.</text>
</comment>
<evidence type="ECO:0000313" key="3">
    <source>
        <dbReference type="Proteomes" id="UP000271031"/>
    </source>
</evidence>
<organism evidence="2 3">
    <name type="scientific">Brevibacillus fluminis</name>
    <dbReference type="NCBI Taxonomy" id="511487"/>
    <lineage>
        <taxon>Bacteria</taxon>
        <taxon>Bacillati</taxon>
        <taxon>Bacillota</taxon>
        <taxon>Bacilli</taxon>
        <taxon>Bacillales</taxon>
        <taxon>Paenibacillaceae</taxon>
        <taxon>Brevibacillus</taxon>
    </lineage>
</organism>
<proteinExistence type="predicted"/>
<name>A0A3M8D078_9BACL</name>
<sequence>MASGLMNGFSVGAGGIGAFFLGKLADVYSVDAIMKCFVFFPIHSAIITCFIKDDHKILTKQEQA</sequence>
<accession>A0A3M8D078</accession>
<evidence type="ECO:0008006" key="4">
    <source>
        <dbReference type="Google" id="ProtNLM"/>
    </source>
</evidence>
<protein>
    <recommendedName>
        <fullName evidence="4">MFS transporter</fullName>
    </recommendedName>
</protein>
<feature type="transmembrane region" description="Helical" evidence="1">
    <location>
        <begin position="32"/>
        <end position="51"/>
    </location>
</feature>
<dbReference type="InterPro" id="IPR036259">
    <property type="entry name" value="MFS_trans_sf"/>
</dbReference>
<dbReference type="SUPFAM" id="SSF103473">
    <property type="entry name" value="MFS general substrate transporter"/>
    <property type="match status" value="1"/>
</dbReference>
<gene>
    <name evidence="2" type="ORF">EDM56_26635</name>
</gene>
<dbReference type="Proteomes" id="UP000271031">
    <property type="component" value="Unassembled WGS sequence"/>
</dbReference>
<reference evidence="2 3" key="1">
    <citation type="submission" date="2018-10" db="EMBL/GenBank/DDBJ databases">
        <title>Phylogenomics of Brevibacillus.</title>
        <authorList>
            <person name="Dunlap C."/>
        </authorList>
    </citation>
    <scope>NUCLEOTIDE SEQUENCE [LARGE SCALE GENOMIC DNA]</scope>
    <source>
        <strain evidence="2 3">JCM 15716</strain>
    </source>
</reference>
<dbReference type="AlphaFoldDB" id="A0A3M8D078"/>
<evidence type="ECO:0000256" key="1">
    <source>
        <dbReference type="SAM" id="Phobius"/>
    </source>
</evidence>
<dbReference type="RefSeq" id="WP_122920970.1">
    <property type="nucleotide sequence ID" value="NZ_RHHQ01000023.1"/>
</dbReference>
<keyword evidence="1" id="KW-0812">Transmembrane</keyword>
<keyword evidence="3" id="KW-1185">Reference proteome</keyword>
<keyword evidence="1" id="KW-0472">Membrane</keyword>
<dbReference type="OrthoDB" id="9770492at2"/>
<keyword evidence="1" id="KW-1133">Transmembrane helix</keyword>
<evidence type="ECO:0000313" key="2">
    <source>
        <dbReference type="EMBL" id="RNB81288.1"/>
    </source>
</evidence>
<dbReference type="EMBL" id="RHHQ01000023">
    <property type="protein sequence ID" value="RNB81288.1"/>
    <property type="molecule type" value="Genomic_DNA"/>
</dbReference>